<proteinExistence type="predicted"/>
<name>G4NSS8_BACS4</name>
<gene>
    <name evidence="1" type="ordered locus">GYO_2438</name>
</gene>
<keyword evidence="2" id="KW-1185">Reference proteome</keyword>
<organism evidence="1 2">
    <name type="scientific">Bacillus spizizenii (strain DSM 15029 / JCM 12233 / NBRC 101239 / NRRL B-23049 / TU-B-10)</name>
    <name type="common">Bacillus subtilis subsp. spizizenii</name>
    <dbReference type="NCBI Taxonomy" id="1052585"/>
    <lineage>
        <taxon>Bacteria</taxon>
        <taxon>Bacillati</taxon>
        <taxon>Bacillota</taxon>
        <taxon>Bacilli</taxon>
        <taxon>Bacillales</taxon>
        <taxon>Bacillaceae</taxon>
        <taxon>Bacillus</taxon>
    </lineage>
</organism>
<dbReference type="STRING" id="1052585.GYO_2438"/>
<dbReference type="KEGG" id="bst:GYO_2438"/>
<reference evidence="1 2" key="1">
    <citation type="journal article" date="2012" name="J. Bacteriol.">
        <title>Whole-genome sequences of Bacillus subtilis and close relatives.</title>
        <authorList>
            <person name="Earl A.M."/>
            <person name="Eppinger M."/>
            <person name="Fricke W.F."/>
            <person name="Rosovitz M.J."/>
            <person name="Rasko D.A."/>
            <person name="Daugherty S."/>
            <person name="Losick R."/>
            <person name="Kolter R."/>
            <person name="Ravel J."/>
        </authorList>
    </citation>
    <scope>NUCLEOTIDE SEQUENCE [LARGE SCALE GENOMIC DNA]</scope>
    <source>
        <strain evidence="2">DSM 15029 / JCM 12233 / NBRC 101239 / NRRL B-23049 / TU-B-10</strain>
    </source>
</reference>
<sequence length="39" mass="4701">MASCFLFHSSAPVSHIFETDFKTVTTKEYHIFKIWKEFF</sequence>
<accession>G4NSS8</accession>
<dbReference type="EMBL" id="CP002905">
    <property type="protein sequence ID" value="AEP87059.1"/>
    <property type="molecule type" value="Genomic_DNA"/>
</dbReference>
<evidence type="ECO:0000313" key="2">
    <source>
        <dbReference type="Proteomes" id="UP000002651"/>
    </source>
</evidence>
<protein>
    <submittedName>
        <fullName evidence="1">Uncharacterized protein</fullName>
    </submittedName>
</protein>
<dbReference type="AlphaFoldDB" id="G4NSS8"/>
<dbReference type="Proteomes" id="UP000002651">
    <property type="component" value="Chromosome"/>
</dbReference>
<dbReference type="HOGENOM" id="CLU_3304986_0_0_9"/>
<evidence type="ECO:0000313" key="1">
    <source>
        <dbReference type="EMBL" id="AEP87059.1"/>
    </source>
</evidence>